<keyword evidence="5 9" id="KW-0798">TonB box</keyword>
<dbReference type="GO" id="GO:0009279">
    <property type="term" value="C:cell outer membrane"/>
    <property type="evidence" value="ECO:0007669"/>
    <property type="project" value="UniProtKB-SubCell"/>
</dbReference>
<evidence type="ECO:0000256" key="3">
    <source>
        <dbReference type="ARBA" id="ARBA00022452"/>
    </source>
</evidence>
<feature type="chain" id="PRO_5041310098" evidence="10">
    <location>
        <begin position="26"/>
        <end position="903"/>
    </location>
</feature>
<evidence type="ECO:0000259" key="11">
    <source>
        <dbReference type="Pfam" id="PF00593"/>
    </source>
</evidence>
<feature type="domain" description="TonB-dependent receptor plug" evidence="12">
    <location>
        <begin position="42"/>
        <end position="146"/>
    </location>
</feature>
<evidence type="ECO:0000256" key="6">
    <source>
        <dbReference type="ARBA" id="ARBA00023136"/>
    </source>
</evidence>
<keyword evidence="3 8" id="KW-1134">Transmembrane beta strand</keyword>
<evidence type="ECO:0000313" key="14">
    <source>
        <dbReference type="Proteomes" id="UP000887043"/>
    </source>
</evidence>
<dbReference type="FunFam" id="2.40.170.20:FF:000008">
    <property type="entry name" value="TonB-linked outer membrane protein, SusC/RagA family"/>
    <property type="match status" value="1"/>
</dbReference>
<dbReference type="Gene3D" id="2.40.170.20">
    <property type="entry name" value="TonB-dependent receptor, beta-barrel domain"/>
    <property type="match status" value="1"/>
</dbReference>
<comment type="subcellular location">
    <subcellularLocation>
        <location evidence="1 8">Cell outer membrane</location>
        <topology evidence="1 8">Multi-pass membrane protein</topology>
    </subcellularLocation>
</comment>
<name>A0AA37HYJ4_SEGBR</name>
<gene>
    <name evidence="13" type="ORF">PRRU23_19340</name>
</gene>
<dbReference type="Pfam" id="PF00593">
    <property type="entry name" value="TonB_dep_Rec_b-barrel"/>
    <property type="match status" value="1"/>
</dbReference>
<dbReference type="Gene3D" id="2.170.130.10">
    <property type="entry name" value="TonB-dependent receptor, plug domain"/>
    <property type="match status" value="1"/>
</dbReference>
<dbReference type="NCBIfam" id="TIGR04056">
    <property type="entry name" value="OMP_RagA_SusC"/>
    <property type="match status" value="1"/>
</dbReference>
<feature type="domain" description="TonB-dependent receptor-like beta-barrel" evidence="11">
    <location>
        <begin position="288"/>
        <end position="859"/>
    </location>
</feature>
<accession>A0AA37HYJ4</accession>
<evidence type="ECO:0000256" key="2">
    <source>
        <dbReference type="ARBA" id="ARBA00022448"/>
    </source>
</evidence>
<evidence type="ECO:0000256" key="10">
    <source>
        <dbReference type="SAM" id="SignalP"/>
    </source>
</evidence>
<keyword evidence="10" id="KW-0732">Signal</keyword>
<comment type="similarity">
    <text evidence="8 9">Belongs to the TonB-dependent receptor family.</text>
</comment>
<proteinExistence type="inferred from homology"/>
<evidence type="ECO:0000256" key="5">
    <source>
        <dbReference type="ARBA" id="ARBA00023077"/>
    </source>
</evidence>
<dbReference type="PROSITE" id="PS52016">
    <property type="entry name" value="TONB_DEPENDENT_REC_3"/>
    <property type="match status" value="1"/>
</dbReference>
<evidence type="ECO:0000256" key="4">
    <source>
        <dbReference type="ARBA" id="ARBA00022692"/>
    </source>
</evidence>
<organism evidence="13 14">
    <name type="scientific">Segatella bryantii</name>
    <name type="common">Prevotella bryantii</name>
    <dbReference type="NCBI Taxonomy" id="77095"/>
    <lineage>
        <taxon>Bacteria</taxon>
        <taxon>Pseudomonadati</taxon>
        <taxon>Bacteroidota</taxon>
        <taxon>Bacteroidia</taxon>
        <taxon>Bacteroidales</taxon>
        <taxon>Prevotellaceae</taxon>
        <taxon>Segatella</taxon>
    </lineage>
</organism>
<evidence type="ECO:0000313" key="13">
    <source>
        <dbReference type="EMBL" id="GJG28234.1"/>
    </source>
</evidence>
<dbReference type="RefSeq" id="WP_074803264.1">
    <property type="nucleotide sequence ID" value="NZ_BPTR01000001.1"/>
</dbReference>
<protein>
    <submittedName>
        <fullName evidence="13">SusC/RagA family TonB-linked outer membrane protein</fullName>
    </submittedName>
</protein>
<keyword evidence="2 8" id="KW-0813">Transport</keyword>
<evidence type="ECO:0000256" key="9">
    <source>
        <dbReference type="RuleBase" id="RU003357"/>
    </source>
</evidence>
<keyword evidence="6 8" id="KW-0472">Membrane</keyword>
<dbReference type="SUPFAM" id="SSF56935">
    <property type="entry name" value="Porins"/>
    <property type="match status" value="1"/>
</dbReference>
<dbReference type="InterPro" id="IPR023997">
    <property type="entry name" value="TonB-dep_OMP_SusC/RagA_CS"/>
</dbReference>
<dbReference type="InterPro" id="IPR012910">
    <property type="entry name" value="Plug_dom"/>
</dbReference>
<dbReference type="InterPro" id="IPR000531">
    <property type="entry name" value="Beta-barrel_TonB"/>
</dbReference>
<feature type="signal peptide" evidence="10">
    <location>
        <begin position="1"/>
        <end position="25"/>
    </location>
</feature>
<evidence type="ECO:0000256" key="8">
    <source>
        <dbReference type="PROSITE-ProRule" id="PRU01360"/>
    </source>
</evidence>
<evidence type="ECO:0000256" key="1">
    <source>
        <dbReference type="ARBA" id="ARBA00004571"/>
    </source>
</evidence>
<comment type="caution">
    <text evidence="13">The sequence shown here is derived from an EMBL/GenBank/DDBJ whole genome shotgun (WGS) entry which is preliminary data.</text>
</comment>
<dbReference type="InterPro" id="IPR023996">
    <property type="entry name" value="TonB-dep_OMP_SusC/RagA"/>
</dbReference>
<dbReference type="InterPro" id="IPR039426">
    <property type="entry name" value="TonB-dep_rcpt-like"/>
</dbReference>
<dbReference type="EMBL" id="BPTR01000001">
    <property type="protein sequence ID" value="GJG28234.1"/>
    <property type="molecule type" value="Genomic_DNA"/>
</dbReference>
<evidence type="ECO:0000256" key="7">
    <source>
        <dbReference type="ARBA" id="ARBA00023237"/>
    </source>
</evidence>
<sequence>MKHIRYTQTSLLVLALTALATPAKAQYKKIMPIDSVAPKHQIGSVDVIDEKRMNKGLVTNTLQAISGQAAGLNVQTGADRMAILNSVRVRGTTSLTGGNAPLIIIDGVYSDISALNILYPADIESFSILKNAAETAPYGARGASGVIVVTTKKGQSKQFHISYDGNIGIESVSDNINMLDASSYVATAQALGKDYVDGGYNTNFSDVLTRTGFVQNHHIAFSGGSDTQNYRASLALMQENTVIKNNGYKNFVAKIDVKQKAFDDLLTIDLGVTGSTQKNNEIDDIQKLFYSAAAQNPTYPAAMNASGGWDRNTNASQINNPLATLYRENKDKIMNFNTHMKFTFQLTPSLTATLFGSYSYTSDENDNFKPTWVWAQGQASRYESKREDWLGHVMLDYQHTWGKHHLEAKAMAEYQSSNTNGFGTLVKGFANNVVSFYDLQAGYLMPFGGTTADYINTSLMSFLGQVDYRLMDRYTLSVNARADGSSLFADGNKWAVFPSVSIVWNMKQENFMKHIDWLSQLDVRAGYGISGNLGGVEAYNSLSLLNPSGLIPWKGSMVTTYNITNNANPNLKWESRGTFNIGADMALWNNKLVLKAEYYYSKTWDMLYLYDVPVPPYPFNKMLANLGTMSNQGLEFGIGYTPIHKKDMELNINVNMAWQKNKLLSLSGDYDGNHFTAPDRTSIGQLNGAGFHGGNNNIVYQIVGQPLGVFYLPHCEGLQTNADGTTSYKIADLNHDDKVDISDGEDRYIAGQATPKWTLGSNISFRYKQWDIALQMNGAFGHKIYNGTSLTYMNMSSFPDYNVMHDAPLYRIQDQTATDYWLESGDYLNFEHLTIGWNVPVNQNRFISSIRVALSINNLGTISSYSGLTPMINSFAVNNTLGIDDKRSYPPYRSYSVSFAIQF</sequence>
<dbReference type="Proteomes" id="UP000887043">
    <property type="component" value="Unassembled WGS sequence"/>
</dbReference>
<keyword evidence="4 8" id="KW-0812">Transmembrane</keyword>
<dbReference type="InterPro" id="IPR037066">
    <property type="entry name" value="Plug_dom_sf"/>
</dbReference>
<keyword evidence="7 8" id="KW-0998">Cell outer membrane</keyword>
<dbReference type="AlphaFoldDB" id="A0AA37HYJ4"/>
<dbReference type="Pfam" id="PF07715">
    <property type="entry name" value="Plug"/>
    <property type="match status" value="1"/>
</dbReference>
<evidence type="ECO:0000259" key="12">
    <source>
        <dbReference type="Pfam" id="PF07715"/>
    </source>
</evidence>
<dbReference type="NCBIfam" id="TIGR04057">
    <property type="entry name" value="SusC_RagA_signa"/>
    <property type="match status" value="1"/>
</dbReference>
<reference evidence="13" key="1">
    <citation type="submission" date="2021-08" db="EMBL/GenBank/DDBJ databases">
        <title>Prevotella lacticifex sp. nov., isolated from rumen of cow.</title>
        <authorList>
            <person name="Shinkai T."/>
            <person name="Ikeyama N."/>
            <person name="Kumagai M."/>
            <person name="Ohmori H."/>
            <person name="Sakamoto M."/>
            <person name="Ohkuma M."/>
            <person name="Mitsumori M."/>
        </authorList>
    </citation>
    <scope>NUCLEOTIDE SEQUENCE</scope>
    <source>
        <strain evidence="13">DSM 11371</strain>
    </source>
</reference>
<dbReference type="InterPro" id="IPR036942">
    <property type="entry name" value="Beta-barrel_TonB_sf"/>
</dbReference>